<dbReference type="CDD" id="cd06529">
    <property type="entry name" value="S24_LexA-like"/>
    <property type="match status" value="1"/>
</dbReference>
<accession>A0ABZ2ZUH0</accession>
<dbReference type="InterPro" id="IPR006197">
    <property type="entry name" value="Peptidase_S24_LexA"/>
</dbReference>
<reference evidence="9 10" key="1">
    <citation type="submission" date="2024-04" db="EMBL/GenBank/DDBJ databases">
        <title>Arthrobacter sp. from Plains bison fecal sample.</title>
        <authorList>
            <person name="Ruzzini A."/>
        </authorList>
    </citation>
    <scope>NUCLEOTIDE SEQUENCE [LARGE SCALE GENOMIC DNA]</scope>
    <source>
        <strain evidence="9 10">EINP1</strain>
    </source>
</reference>
<dbReference type="PANTHER" id="PTHR33516">
    <property type="entry name" value="LEXA REPRESSOR"/>
    <property type="match status" value="1"/>
</dbReference>
<dbReference type="Pfam" id="PF00717">
    <property type="entry name" value="Peptidase_S24"/>
    <property type="match status" value="1"/>
</dbReference>
<dbReference type="InterPro" id="IPR050077">
    <property type="entry name" value="LexA_repressor"/>
</dbReference>
<keyword evidence="9" id="KW-0548">Nucleotidyltransferase</keyword>
<keyword evidence="4 7" id="KW-0068">Autocatalytic cleavage</keyword>
<keyword evidence="10" id="KW-1185">Reference proteome</keyword>
<dbReference type="NCBIfam" id="NF007621">
    <property type="entry name" value="PRK10276.1"/>
    <property type="match status" value="1"/>
</dbReference>
<dbReference type="Proteomes" id="UP001448858">
    <property type="component" value="Chromosome"/>
</dbReference>
<dbReference type="Gene3D" id="2.10.109.10">
    <property type="entry name" value="Umud Fragment, subunit A"/>
    <property type="match status" value="1"/>
</dbReference>
<keyword evidence="3 7" id="KW-0378">Hydrolase</keyword>
<sequence>MAVFSANPSPRSGGGEAAANRSTLPAGFASPAQDYYDAGIDLNRHLIRDATSTFIMRVSGDAMDGAGISDGDEIIVDRSLTPKDGSVVVAVLNGELTIRRLLLTGHGIFLHADSPGSTDIPVPDPAELSVWGVVTRCLHHV</sequence>
<keyword evidence="2" id="KW-0227">DNA damage</keyword>
<dbReference type="GO" id="GO:0003887">
    <property type="term" value="F:DNA-directed DNA polymerase activity"/>
    <property type="evidence" value="ECO:0007669"/>
    <property type="project" value="UniProtKB-EC"/>
</dbReference>
<protein>
    <submittedName>
        <fullName evidence="9">Translesion error-prone DNA polymerase V autoproteolytic subunit</fullName>
        <ecNumber evidence="9">2.7.7.7</ecNumber>
    </submittedName>
</protein>
<organism evidence="9 10">
    <name type="scientific">Arthrobacter citreus</name>
    <dbReference type="NCBI Taxonomy" id="1670"/>
    <lineage>
        <taxon>Bacteria</taxon>
        <taxon>Bacillati</taxon>
        <taxon>Actinomycetota</taxon>
        <taxon>Actinomycetes</taxon>
        <taxon>Micrococcales</taxon>
        <taxon>Micrococcaceae</taxon>
        <taxon>Arthrobacter</taxon>
    </lineage>
</organism>
<keyword evidence="6" id="KW-0742">SOS response</keyword>
<keyword evidence="9" id="KW-0808">Transferase</keyword>
<dbReference type="InterPro" id="IPR015927">
    <property type="entry name" value="Peptidase_S24_S26A/B/C"/>
</dbReference>
<evidence type="ECO:0000256" key="4">
    <source>
        <dbReference type="ARBA" id="ARBA00022813"/>
    </source>
</evidence>
<proteinExistence type="inferred from homology"/>
<evidence type="ECO:0000259" key="8">
    <source>
        <dbReference type="Pfam" id="PF00717"/>
    </source>
</evidence>
<evidence type="ECO:0000313" key="9">
    <source>
        <dbReference type="EMBL" id="WZP15806.1"/>
    </source>
</evidence>
<dbReference type="RefSeq" id="WP_342023458.1">
    <property type="nucleotide sequence ID" value="NZ_CP151657.1"/>
</dbReference>
<comment type="similarity">
    <text evidence="1 7">Belongs to the peptidase S24 family.</text>
</comment>
<dbReference type="InterPro" id="IPR036286">
    <property type="entry name" value="LexA/Signal_pep-like_sf"/>
</dbReference>
<dbReference type="SUPFAM" id="SSF51306">
    <property type="entry name" value="LexA/Signal peptidase"/>
    <property type="match status" value="1"/>
</dbReference>
<evidence type="ECO:0000313" key="10">
    <source>
        <dbReference type="Proteomes" id="UP001448858"/>
    </source>
</evidence>
<dbReference type="EC" id="2.7.7.7" evidence="9"/>
<keyword evidence="5" id="KW-0234">DNA repair</keyword>
<dbReference type="EMBL" id="CP151657">
    <property type="protein sequence ID" value="WZP15806.1"/>
    <property type="molecule type" value="Genomic_DNA"/>
</dbReference>
<name>A0ABZ2ZUH0_9MICC</name>
<evidence type="ECO:0000256" key="7">
    <source>
        <dbReference type="RuleBase" id="RU003991"/>
    </source>
</evidence>
<dbReference type="InterPro" id="IPR039418">
    <property type="entry name" value="LexA-like"/>
</dbReference>
<evidence type="ECO:0000256" key="6">
    <source>
        <dbReference type="ARBA" id="ARBA00023236"/>
    </source>
</evidence>
<dbReference type="PRINTS" id="PR00726">
    <property type="entry name" value="LEXASERPTASE"/>
</dbReference>
<gene>
    <name evidence="9" type="primary">umuD</name>
    <name evidence="9" type="ORF">AAE021_16930</name>
</gene>
<evidence type="ECO:0000256" key="2">
    <source>
        <dbReference type="ARBA" id="ARBA00022763"/>
    </source>
</evidence>
<dbReference type="PANTHER" id="PTHR33516:SF2">
    <property type="entry name" value="LEXA REPRESSOR-RELATED"/>
    <property type="match status" value="1"/>
</dbReference>
<feature type="domain" description="Peptidase S24/S26A/S26B/S26C" evidence="8">
    <location>
        <begin position="24"/>
        <end position="134"/>
    </location>
</feature>
<evidence type="ECO:0000256" key="1">
    <source>
        <dbReference type="ARBA" id="ARBA00007484"/>
    </source>
</evidence>
<evidence type="ECO:0000256" key="3">
    <source>
        <dbReference type="ARBA" id="ARBA00022801"/>
    </source>
</evidence>
<evidence type="ECO:0000256" key="5">
    <source>
        <dbReference type="ARBA" id="ARBA00023204"/>
    </source>
</evidence>